<protein>
    <submittedName>
        <fullName evidence="2">Putative secreted protein</fullName>
    </submittedName>
</protein>
<feature type="transmembrane region" description="Helical" evidence="1">
    <location>
        <begin position="6"/>
        <end position="24"/>
    </location>
</feature>
<keyword evidence="1" id="KW-1133">Transmembrane helix</keyword>
<dbReference type="AlphaFoldDB" id="A0A224Y2Q2"/>
<reference evidence="2" key="1">
    <citation type="journal article" date="2018" name="PLoS Negl. Trop. Dis.">
        <title>An insight into the salivary gland and fat body transcriptome of Panstrongylus lignarius (Hemiptera: Heteroptera), the main vector of Chagas disease in Peru.</title>
        <authorList>
            <person name="Nevoa J.C."/>
            <person name="Mendes M.T."/>
            <person name="da Silva M.V."/>
            <person name="Soares S.C."/>
            <person name="Oliveira C.J.F."/>
            <person name="Ribeiro J.M.C."/>
        </authorList>
    </citation>
    <scope>NUCLEOTIDE SEQUENCE</scope>
</reference>
<organism evidence="2">
    <name type="scientific">Panstrongylus lignarius</name>
    <dbReference type="NCBI Taxonomy" id="156445"/>
    <lineage>
        <taxon>Eukaryota</taxon>
        <taxon>Metazoa</taxon>
        <taxon>Ecdysozoa</taxon>
        <taxon>Arthropoda</taxon>
        <taxon>Hexapoda</taxon>
        <taxon>Insecta</taxon>
        <taxon>Pterygota</taxon>
        <taxon>Neoptera</taxon>
        <taxon>Paraneoptera</taxon>
        <taxon>Hemiptera</taxon>
        <taxon>Heteroptera</taxon>
        <taxon>Panheteroptera</taxon>
        <taxon>Cimicomorpha</taxon>
        <taxon>Reduviidae</taxon>
        <taxon>Triatominae</taxon>
        <taxon>Panstrongylus</taxon>
    </lineage>
</organism>
<keyword evidence="1" id="KW-0812">Transmembrane</keyword>
<keyword evidence="1" id="KW-0472">Membrane</keyword>
<evidence type="ECO:0000313" key="2">
    <source>
        <dbReference type="EMBL" id="JAW15370.1"/>
    </source>
</evidence>
<evidence type="ECO:0000256" key="1">
    <source>
        <dbReference type="SAM" id="Phobius"/>
    </source>
</evidence>
<name>A0A224Y2Q2_9HEMI</name>
<sequence length="85" mass="9715">MSNFATITQYSSFILAIPAVLIMYRTVIGICKRSGRETNVVSSKSSCPEANPVSCRNEFSRRFFFVWHDHSPGSYRKLNKTKSVY</sequence>
<dbReference type="EMBL" id="GFTR01001056">
    <property type="protein sequence ID" value="JAW15370.1"/>
    <property type="molecule type" value="Transcribed_RNA"/>
</dbReference>
<accession>A0A224Y2Q2</accession>
<proteinExistence type="predicted"/>